<name>A0A9N9IVT6_9GLOM</name>
<sequence>STPSYNPFLRWYRTSFMVKAIFLHIFEMNSVPIKILSPYKKNSWGRS</sequence>
<gene>
    <name evidence="1" type="ORF">FCALED_LOCUS16298</name>
</gene>
<dbReference type="AlphaFoldDB" id="A0A9N9IVT6"/>
<protein>
    <submittedName>
        <fullName evidence="1">14529_t:CDS:1</fullName>
    </submittedName>
</protein>
<dbReference type="Proteomes" id="UP000789570">
    <property type="component" value="Unassembled WGS sequence"/>
</dbReference>
<feature type="non-terminal residue" evidence="1">
    <location>
        <position position="1"/>
    </location>
</feature>
<evidence type="ECO:0000313" key="2">
    <source>
        <dbReference type="Proteomes" id="UP000789570"/>
    </source>
</evidence>
<proteinExistence type="predicted"/>
<organism evidence="1 2">
    <name type="scientific">Funneliformis caledonium</name>
    <dbReference type="NCBI Taxonomy" id="1117310"/>
    <lineage>
        <taxon>Eukaryota</taxon>
        <taxon>Fungi</taxon>
        <taxon>Fungi incertae sedis</taxon>
        <taxon>Mucoromycota</taxon>
        <taxon>Glomeromycotina</taxon>
        <taxon>Glomeromycetes</taxon>
        <taxon>Glomerales</taxon>
        <taxon>Glomeraceae</taxon>
        <taxon>Funneliformis</taxon>
    </lineage>
</organism>
<dbReference type="EMBL" id="CAJVPQ010018319">
    <property type="protein sequence ID" value="CAG8750761.1"/>
    <property type="molecule type" value="Genomic_DNA"/>
</dbReference>
<accession>A0A9N9IVT6</accession>
<reference evidence="1" key="1">
    <citation type="submission" date="2021-06" db="EMBL/GenBank/DDBJ databases">
        <authorList>
            <person name="Kallberg Y."/>
            <person name="Tangrot J."/>
            <person name="Rosling A."/>
        </authorList>
    </citation>
    <scope>NUCLEOTIDE SEQUENCE</scope>
    <source>
        <strain evidence="1">UK204</strain>
    </source>
</reference>
<keyword evidence="2" id="KW-1185">Reference proteome</keyword>
<evidence type="ECO:0000313" key="1">
    <source>
        <dbReference type="EMBL" id="CAG8750761.1"/>
    </source>
</evidence>
<comment type="caution">
    <text evidence="1">The sequence shown here is derived from an EMBL/GenBank/DDBJ whole genome shotgun (WGS) entry which is preliminary data.</text>
</comment>